<dbReference type="Pfam" id="PF02752">
    <property type="entry name" value="Arrestin_C"/>
    <property type="match status" value="1"/>
</dbReference>
<evidence type="ECO:0000259" key="3">
    <source>
        <dbReference type="SMART" id="SM01017"/>
    </source>
</evidence>
<reference evidence="4 5" key="1">
    <citation type="journal article" date="2007" name="Nature">
        <title>Evolution of genes and genomes on the Drosophila phylogeny.</title>
        <authorList>
            <consortium name="Drosophila 12 Genomes Consortium"/>
            <person name="Clark A.G."/>
            <person name="Eisen M.B."/>
            <person name="Smith D.R."/>
            <person name="Bergman C.M."/>
            <person name="Oliver B."/>
            <person name="Markow T.A."/>
            <person name="Kaufman T.C."/>
            <person name="Kellis M."/>
            <person name="Gelbart W."/>
            <person name="Iyer V.N."/>
            <person name="Pollard D.A."/>
            <person name="Sackton T.B."/>
            <person name="Larracuente A.M."/>
            <person name="Singh N.D."/>
            <person name="Abad J.P."/>
            <person name="Abt D.N."/>
            <person name="Adryan B."/>
            <person name="Aguade M."/>
            <person name="Akashi H."/>
            <person name="Anderson W.W."/>
            <person name="Aquadro C.F."/>
            <person name="Ardell D.H."/>
            <person name="Arguello R."/>
            <person name="Artieri C.G."/>
            <person name="Barbash D.A."/>
            <person name="Barker D."/>
            <person name="Barsanti P."/>
            <person name="Batterham P."/>
            <person name="Batzoglou S."/>
            <person name="Begun D."/>
            <person name="Bhutkar A."/>
            <person name="Blanco E."/>
            <person name="Bosak S.A."/>
            <person name="Bradley R.K."/>
            <person name="Brand A.D."/>
            <person name="Brent M.R."/>
            <person name="Brooks A.N."/>
            <person name="Brown R.H."/>
            <person name="Butlin R.K."/>
            <person name="Caggese C."/>
            <person name="Calvi B.R."/>
            <person name="Bernardo de Carvalho A."/>
            <person name="Caspi A."/>
            <person name="Castrezana S."/>
            <person name="Celniker S.E."/>
            <person name="Chang J.L."/>
            <person name="Chapple C."/>
            <person name="Chatterji S."/>
            <person name="Chinwalla A."/>
            <person name="Civetta A."/>
            <person name="Clifton S.W."/>
            <person name="Comeron J.M."/>
            <person name="Costello J.C."/>
            <person name="Coyne J.A."/>
            <person name="Daub J."/>
            <person name="David R.G."/>
            <person name="Delcher A.L."/>
            <person name="Delehaunty K."/>
            <person name="Do C.B."/>
            <person name="Ebling H."/>
            <person name="Edwards K."/>
            <person name="Eickbush T."/>
            <person name="Evans J.D."/>
            <person name="Filipski A."/>
            <person name="Findeiss S."/>
            <person name="Freyhult E."/>
            <person name="Fulton L."/>
            <person name="Fulton R."/>
            <person name="Garcia A.C."/>
            <person name="Gardiner A."/>
            <person name="Garfield D.A."/>
            <person name="Garvin B.E."/>
            <person name="Gibson G."/>
            <person name="Gilbert D."/>
            <person name="Gnerre S."/>
            <person name="Godfrey J."/>
            <person name="Good R."/>
            <person name="Gotea V."/>
            <person name="Gravely B."/>
            <person name="Greenberg A.J."/>
            <person name="Griffiths-Jones S."/>
            <person name="Gross S."/>
            <person name="Guigo R."/>
            <person name="Gustafson E.A."/>
            <person name="Haerty W."/>
            <person name="Hahn M.W."/>
            <person name="Halligan D.L."/>
            <person name="Halpern A.L."/>
            <person name="Halter G.M."/>
            <person name="Han M.V."/>
            <person name="Heger A."/>
            <person name="Hillier L."/>
            <person name="Hinrichs A.S."/>
            <person name="Holmes I."/>
            <person name="Hoskins R.A."/>
            <person name="Hubisz M.J."/>
            <person name="Hultmark D."/>
            <person name="Huntley M.A."/>
            <person name="Jaffe D.B."/>
            <person name="Jagadeeshan S."/>
            <person name="Jeck W.R."/>
            <person name="Johnson J."/>
            <person name="Jones C.D."/>
            <person name="Jordan W.C."/>
            <person name="Karpen G.H."/>
            <person name="Kataoka E."/>
            <person name="Keightley P.D."/>
            <person name="Kheradpour P."/>
            <person name="Kirkness E.F."/>
            <person name="Koerich L.B."/>
            <person name="Kristiansen K."/>
            <person name="Kudrna D."/>
            <person name="Kulathinal R.J."/>
            <person name="Kumar S."/>
            <person name="Kwok R."/>
            <person name="Lander E."/>
            <person name="Langley C.H."/>
            <person name="Lapoint R."/>
            <person name="Lazzaro B.P."/>
            <person name="Lee S.J."/>
            <person name="Levesque L."/>
            <person name="Li R."/>
            <person name="Lin C.F."/>
            <person name="Lin M.F."/>
            <person name="Lindblad-Toh K."/>
            <person name="Llopart A."/>
            <person name="Long M."/>
            <person name="Low L."/>
            <person name="Lozovsky E."/>
            <person name="Lu J."/>
            <person name="Luo M."/>
            <person name="Machado C.A."/>
            <person name="Makalowski W."/>
            <person name="Marzo M."/>
            <person name="Matsuda M."/>
            <person name="Matzkin L."/>
            <person name="McAllister B."/>
            <person name="McBride C.S."/>
            <person name="McKernan B."/>
            <person name="McKernan K."/>
            <person name="Mendez-Lago M."/>
            <person name="Minx P."/>
            <person name="Mollenhauer M.U."/>
            <person name="Montooth K."/>
            <person name="Mount S.M."/>
            <person name="Mu X."/>
            <person name="Myers E."/>
            <person name="Negre B."/>
            <person name="Newfeld S."/>
            <person name="Nielsen R."/>
            <person name="Noor M.A."/>
            <person name="O'Grady P."/>
            <person name="Pachter L."/>
            <person name="Papaceit M."/>
            <person name="Parisi M.J."/>
            <person name="Parisi M."/>
            <person name="Parts L."/>
            <person name="Pedersen J.S."/>
            <person name="Pesole G."/>
            <person name="Phillippy A.M."/>
            <person name="Ponting C.P."/>
            <person name="Pop M."/>
            <person name="Porcelli D."/>
            <person name="Powell J.R."/>
            <person name="Prohaska S."/>
            <person name="Pruitt K."/>
            <person name="Puig M."/>
            <person name="Quesneville H."/>
            <person name="Ram K.R."/>
            <person name="Rand D."/>
            <person name="Rasmussen M.D."/>
            <person name="Reed L.K."/>
            <person name="Reenan R."/>
            <person name="Reily A."/>
            <person name="Remington K.A."/>
            <person name="Rieger T.T."/>
            <person name="Ritchie M.G."/>
            <person name="Robin C."/>
            <person name="Rogers Y.H."/>
            <person name="Rohde C."/>
            <person name="Rozas J."/>
            <person name="Rubenfield M.J."/>
            <person name="Ruiz A."/>
            <person name="Russo S."/>
            <person name="Salzberg S.L."/>
            <person name="Sanchez-Gracia A."/>
            <person name="Saranga D.J."/>
            <person name="Sato H."/>
            <person name="Schaeffer S.W."/>
            <person name="Schatz M.C."/>
            <person name="Schlenke T."/>
            <person name="Schwartz R."/>
            <person name="Segarra C."/>
            <person name="Singh R.S."/>
            <person name="Sirot L."/>
            <person name="Sirota M."/>
            <person name="Sisneros N.B."/>
            <person name="Smith C.D."/>
            <person name="Smith T.F."/>
            <person name="Spieth J."/>
            <person name="Stage D.E."/>
            <person name="Stark A."/>
            <person name="Stephan W."/>
            <person name="Strausberg R.L."/>
            <person name="Strempel S."/>
            <person name="Sturgill D."/>
            <person name="Sutton G."/>
            <person name="Sutton G.G."/>
            <person name="Tao W."/>
            <person name="Teichmann S."/>
            <person name="Tobari Y.N."/>
            <person name="Tomimura Y."/>
            <person name="Tsolas J.M."/>
            <person name="Valente V.L."/>
            <person name="Venter E."/>
            <person name="Venter J.C."/>
            <person name="Vicario S."/>
            <person name="Vieira F.G."/>
            <person name="Vilella A.J."/>
            <person name="Villasante A."/>
            <person name="Walenz B."/>
            <person name="Wang J."/>
            <person name="Wasserman M."/>
            <person name="Watts T."/>
            <person name="Wilson D."/>
            <person name="Wilson R.K."/>
            <person name="Wing R.A."/>
            <person name="Wolfner M.F."/>
            <person name="Wong A."/>
            <person name="Wong G.K."/>
            <person name="Wu C.I."/>
            <person name="Wu G."/>
            <person name="Yamamoto D."/>
            <person name="Yang H.P."/>
            <person name="Yang S.P."/>
            <person name="Yorke J.A."/>
            <person name="Yoshida K."/>
            <person name="Zdobnov E."/>
            <person name="Zhang P."/>
            <person name="Zhang Y."/>
            <person name="Zimin A.V."/>
            <person name="Baldwin J."/>
            <person name="Abdouelleil A."/>
            <person name="Abdulkadir J."/>
            <person name="Abebe A."/>
            <person name="Abera B."/>
            <person name="Abreu J."/>
            <person name="Acer S.C."/>
            <person name="Aftuck L."/>
            <person name="Alexander A."/>
            <person name="An P."/>
            <person name="Anderson E."/>
            <person name="Anderson S."/>
            <person name="Arachi H."/>
            <person name="Azer M."/>
            <person name="Bachantsang P."/>
            <person name="Barry A."/>
            <person name="Bayul T."/>
            <person name="Berlin A."/>
            <person name="Bessette D."/>
            <person name="Bloom T."/>
            <person name="Blye J."/>
            <person name="Boguslavskiy L."/>
            <person name="Bonnet C."/>
            <person name="Boukhgalter B."/>
            <person name="Bourzgui I."/>
            <person name="Brown A."/>
            <person name="Cahill P."/>
            <person name="Channer S."/>
            <person name="Cheshatsang Y."/>
            <person name="Chuda L."/>
            <person name="Citroen M."/>
            <person name="Collymore A."/>
            <person name="Cooke P."/>
            <person name="Costello M."/>
            <person name="D'Aco K."/>
            <person name="Daza R."/>
            <person name="De Haan G."/>
            <person name="DeGray S."/>
            <person name="DeMaso C."/>
            <person name="Dhargay N."/>
            <person name="Dooley K."/>
            <person name="Dooley E."/>
            <person name="Doricent M."/>
            <person name="Dorje P."/>
            <person name="Dorjee K."/>
            <person name="Dupes A."/>
            <person name="Elong R."/>
            <person name="Falk J."/>
            <person name="Farina A."/>
            <person name="Faro S."/>
            <person name="Ferguson D."/>
            <person name="Fisher S."/>
            <person name="Foley C.D."/>
            <person name="Franke A."/>
            <person name="Friedrich D."/>
            <person name="Gadbois L."/>
            <person name="Gearin G."/>
            <person name="Gearin C.R."/>
            <person name="Giannoukos G."/>
            <person name="Goode T."/>
            <person name="Graham J."/>
            <person name="Grandbois E."/>
            <person name="Grewal S."/>
            <person name="Gyaltsen K."/>
            <person name="Hafez N."/>
            <person name="Hagos B."/>
            <person name="Hall J."/>
            <person name="Henson C."/>
            <person name="Hollinger A."/>
            <person name="Honan T."/>
            <person name="Huard M.D."/>
            <person name="Hughes L."/>
            <person name="Hurhula B."/>
            <person name="Husby M.E."/>
            <person name="Kamat A."/>
            <person name="Kanga B."/>
            <person name="Kashin S."/>
            <person name="Khazanovich D."/>
            <person name="Kisner P."/>
            <person name="Lance K."/>
            <person name="Lara M."/>
            <person name="Lee W."/>
            <person name="Lennon N."/>
            <person name="Letendre F."/>
            <person name="LeVine R."/>
            <person name="Lipovsky A."/>
            <person name="Liu X."/>
            <person name="Liu J."/>
            <person name="Liu S."/>
            <person name="Lokyitsang T."/>
            <person name="Lokyitsang Y."/>
            <person name="Lubonja R."/>
            <person name="Lui A."/>
            <person name="MacDonald P."/>
            <person name="Magnisalis V."/>
            <person name="Maru K."/>
            <person name="Matthews C."/>
            <person name="McCusker W."/>
            <person name="McDonough S."/>
            <person name="Mehta T."/>
            <person name="Meldrim J."/>
            <person name="Meneus L."/>
            <person name="Mihai O."/>
            <person name="Mihalev A."/>
            <person name="Mihova T."/>
            <person name="Mittelman R."/>
            <person name="Mlenga V."/>
            <person name="Montmayeur A."/>
            <person name="Mulrain L."/>
            <person name="Navidi A."/>
            <person name="Naylor J."/>
            <person name="Negash T."/>
            <person name="Nguyen T."/>
            <person name="Nguyen N."/>
            <person name="Nicol R."/>
            <person name="Norbu C."/>
            <person name="Norbu N."/>
            <person name="Novod N."/>
            <person name="O'Neill B."/>
            <person name="Osman S."/>
            <person name="Markiewicz E."/>
            <person name="Oyono O.L."/>
            <person name="Patti C."/>
            <person name="Phunkhang P."/>
            <person name="Pierre F."/>
            <person name="Priest M."/>
            <person name="Raghuraman S."/>
            <person name="Rege F."/>
            <person name="Reyes R."/>
            <person name="Rise C."/>
            <person name="Rogov P."/>
            <person name="Ross K."/>
            <person name="Ryan E."/>
            <person name="Settipalli S."/>
            <person name="Shea T."/>
            <person name="Sherpa N."/>
            <person name="Shi L."/>
            <person name="Shih D."/>
            <person name="Sparrow T."/>
            <person name="Spaulding J."/>
            <person name="Stalker J."/>
            <person name="Stange-Thomann N."/>
            <person name="Stavropoulos S."/>
            <person name="Stone C."/>
            <person name="Strader C."/>
            <person name="Tesfaye S."/>
            <person name="Thomson T."/>
            <person name="Thoulutsang Y."/>
            <person name="Thoulutsang D."/>
            <person name="Topham K."/>
            <person name="Topping I."/>
            <person name="Tsamla T."/>
            <person name="Vassiliev H."/>
            <person name="Vo A."/>
            <person name="Wangchuk T."/>
            <person name="Wangdi T."/>
            <person name="Weiand M."/>
            <person name="Wilkinson J."/>
            <person name="Wilson A."/>
            <person name="Yadav S."/>
            <person name="Young G."/>
            <person name="Yu Q."/>
            <person name="Zembek L."/>
            <person name="Zhong D."/>
            <person name="Zimmer A."/>
            <person name="Zwirko Z."/>
            <person name="Jaffe D.B."/>
            <person name="Alvarez P."/>
            <person name="Brockman W."/>
            <person name="Butler J."/>
            <person name="Chin C."/>
            <person name="Gnerre S."/>
            <person name="Grabherr M."/>
            <person name="Kleber M."/>
            <person name="Mauceli E."/>
            <person name="MacCallum I."/>
        </authorList>
    </citation>
    <scope>NUCLEOTIDE SEQUENCE [LARGE SCALE GENOMIC DNA]</scope>
    <source>
        <strain evidence="5">Tucson 14030-0811.24</strain>
    </source>
</reference>
<dbReference type="InterPro" id="IPR014756">
    <property type="entry name" value="Ig_E-set"/>
</dbReference>
<dbReference type="GO" id="GO:0005737">
    <property type="term" value="C:cytoplasm"/>
    <property type="evidence" value="ECO:0007669"/>
    <property type="project" value="TreeGrafter"/>
</dbReference>
<dbReference type="KEGG" id="dwi:6647678"/>
<proteinExistence type="inferred from homology"/>
<keyword evidence="5" id="KW-1185">Reference proteome</keyword>
<dbReference type="GO" id="GO:0015031">
    <property type="term" value="P:protein transport"/>
    <property type="evidence" value="ECO:0007669"/>
    <property type="project" value="TreeGrafter"/>
</dbReference>
<protein>
    <recommendedName>
        <fullName evidence="3">Arrestin C-terminal-like domain-containing protein</fullName>
    </recommendedName>
</protein>
<keyword evidence="2" id="KW-0716">Sensory transduction</keyword>
<dbReference type="InterPro" id="IPR050357">
    <property type="entry name" value="Arrestin_domain-protein"/>
</dbReference>
<dbReference type="InterPro" id="IPR011021">
    <property type="entry name" value="Arrestin-like_N"/>
</dbReference>
<dbReference type="InterPro" id="IPR014752">
    <property type="entry name" value="Arrestin-like_C"/>
</dbReference>
<dbReference type="Gene3D" id="2.60.40.640">
    <property type="match status" value="2"/>
</dbReference>
<dbReference type="AlphaFoldDB" id="B4N8B8"/>
<dbReference type="Pfam" id="PF00339">
    <property type="entry name" value="Arrestin_N"/>
    <property type="match status" value="1"/>
</dbReference>
<evidence type="ECO:0000256" key="2">
    <source>
        <dbReference type="ARBA" id="ARBA00022606"/>
    </source>
</evidence>
<dbReference type="InParanoid" id="B4N8B8"/>
<evidence type="ECO:0000256" key="1">
    <source>
        <dbReference type="ARBA" id="ARBA00005298"/>
    </source>
</evidence>
<gene>
    <name evidence="4" type="primary">Dwil\GK11058</name>
    <name evidence="4" type="ORF">Dwil_GK11058</name>
</gene>
<dbReference type="SUPFAM" id="SSF81296">
    <property type="entry name" value="E set domains"/>
    <property type="match status" value="2"/>
</dbReference>
<evidence type="ECO:0000313" key="4">
    <source>
        <dbReference type="EMBL" id="EDW81369.1"/>
    </source>
</evidence>
<dbReference type="InterPro" id="IPR011022">
    <property type="entry name" value="Arrestin_C-like"/>
</dbReference>
<dbReference type="Proteomes" id="UP000007798">
    <property type="component" value="Unassembled WGS sequence"/>
</dbReference>
<dbReference type="PANTHER" id="PTHR11188:SF167">
    <property type="entry name" value="ARRESTIN C-TERMINAL-LIKE DOMAIN-CONTAINING PROTEIN-RELATED"/>
    <property type="match status" value="1"/>
</dbReference>
<comment type="similarity">
    <text evidence="1">Belongs to the arrestin family.</text>
</comment>
<dbReference type="eggNOG" id="KOG3780">
    <property type="taxonomic scope" value="Eukaryota"/>
</dbReference>
<dbReference type="EMBL" id="CH964232">
    <property type="protein sequence ID" value="EDW81369.1"/>
    <property type="molecule type" value="Genomic_DNA"/>
</dbReference>
<name>B4N8B8_DROWI</name>
<feature type="domain" description="Arrestin C-terminal-like" evidence="3">
    <location>
        <begin position="183"/>
        <end position="324"/>
    </location>
</feature>
<dbReference type="SMART" id="SM01017">
    <property type="entry name" value="Arrestin_C"/>
    <property type="match status" value="1"/>
</dbReference>
<dbReference type="FunCoup" id="B4N8B8">
    <property type="interactions" value="9"/>
</dbReference>
<dbReference type="PhylomeDB" id="B4N8B8"/>
<sequence length="422" mass="47661">MNITCDMQLDRPNGVYEAGQTINGHIYLTLPERALIKAILMEANGFAATAWLKPHNEKKQKESPAQKPQAQKPPLTFEHRVDYFAKMDYFVGSDVSLPQIMEAGTYNYGFTVQLPKNCPSSFEGSHGHIRYIIKVLIHSSADRGVDVAHTRQLKVFQHSCLNHESVGTCEMQRIERTPCLKFWQKPLLLQLEIPRRGYAPGAGISVHVKLNNPQRLQLTEVIYKLNMIVTYVGLLRDKPKRSDLKIDRQNILTSSHQLTNLPREELIFFQHLHMLQVPQTAASLNTSNCACIQIGYEVEVTVKTYQANRSILAQIPVIIGNVLPACIKDNLIEPRSLEQPEGSAPELTPAPETTLMTAPNFSQSMTSLVSNFREAEFMTATNLNKTNKHALSGDQLDFRPRYLYYQMDGAQLTDPETTLKTE</sequence>
<organism evidence="4 5">
    <name type="scientific">Drosophila willistoni</name>
    <name type="common">Fruit fly</name>
    <dbReference type="NCBI Taxonomy" id="7260"/>
    <lineage>
        <taxon>Eukaryota</taxon>
        <taxon>Metazoa</taxon>
        <taxon>Ecdysozoa</taxon>
        <taxon>Arthropoda</taxon>
        <taxon>Hexapoda</taxon>
        <taxon>Insecta</taxon>
        <taxon>Pterygota</taxon>
        <taxon>Neoptera</taxon>
        <taxon>Endopterygota</taxon>
        <taxon>Diptera</taxon>
        <taxon>Brachycera</taxon>
        <taxon>Muscomorpha</taxon>
        <taxon>Ephydroidea</taxon>
        <taxon>Drosophilidae</taxon>
        <taxon>Drosophila</taxon>
        <taxon>Sophophora</taxon>
    </lineage>
</organism>
<evidence type="ECO:0000313" key="5">
    <source>
        <dbReference type="Proteomes" id="UP000007798"/>
    </source>
</evidence>
<dbReference type="OMA" id="YFAKIDY"/>
<dbReference type="HOGENOM" id="CLU_683845_0_0_1"/>
<accession>B4N8B8</accession>
<dbReference type="PANTHER" id="PTHR11188">
    <property type="entry name" value="ARRESTIN DOMAIN CONTAINING PROTEIN"/>
    <property type="match status" value="1"/>
</dbReference>
<dbReference type="OrthoDB" id="7785529at2759"/>